<dbReference type="PIRSF" id="PIRSF003097">
    <property type="entry name" value="FtsX"/>
    <property type="match status" value="1"/>
</dbReference>
<dbReference type="InterPro" id="IPR003838">
    <property type="entry name" value="ABC3_permease_C"/>
</dbReference>
<dbReference type="Gene3D" id="3.30.70.3040">
    <property type="match status" value="1"/>
</dbReference>
<reference evidence="14 15" key="1">
    <citation type="submission" date="2019-03" db="EMBL/GenBank/DDBJ databases">
        <title>Genomic Encyclopedia of Type Strains, Phase IV (KMG-IV): sequencing the most valuable type-strain genomes for metagenomic binning, comparative biology and taxonomic classification.</title>
        <authorList>
            <person name="Goeker M."/>
        </authorList>
    </citation>
    <scope>NUCLEOTIDE SEQUENCE [LARGE SCALE GENOMIC DNA]</scope>
    <source>
        <strain evidence="14 15">DSM 25964</strain>
    </source>
</reference>
<keyword evidence="9 10" id="KW-0131">Cell cycle</keyword>
<feature type="domain" description="FtsX extracellular" evidence="13">
    <location>
        <begin position="59"/>
        <end position="146"/>
    </location>
</feature>
<evidence type="ECO:0000256" key="3">
    <source>
        <dbReference type="ARBA" id="ARBA00021907"/>
    </source>
</evidence>
<dbReference type="OrthoDB" id="9812531at2"/>
<evidence type="ECO:0000256" key="1">
    <source>
        <dbReference type="ARBA" id="ARBA00004651"/>
    </source>
</evidence>
<keyword evidence="7 11" id="KW-1133">Transmembrane helix</keyword>
<keyword evidence="8 10" id="KW-0472">Membrane</keyword>
<dbReference type="GO" id="GO:0051301">
    <property type="term" value="P:cell division"/>
    <property type="evidence" value="ECO:0007669"/>
    <property type="project" value="UniProtKB-KW"/>
</dbReference>
<feature type="transmembrane region" description="Helical" evidence="11">
    <location>
        <begin position="164"/>
        <end position="190"/>
    </location>
</feature>
<protein>
    <recommendedName>
        <fullName evidence="3 10">Cell division protein FtsX</fullName>
    </recommendedName>
</protein>
<keyword evidence="4 10" id="KW-1003">Cell membrane</keyword>
<evidence type="ECO:0000256" key="11">
    <source>
        <dbReference type="SAM" id="Phobius"/>
    </source>
</evidence>
<organism evidence="14 15">
    <name type="scientific">Aminivibrio pyruvatiphilus</name>
    <dbReference type="NCBI Taxonomy" id="1005740"/>
    <lineage>
        <taxon>Bacteria</taxon>
        <taxon>Thermotogati</taxon>
        <taxon>Synergistota</taxon>
        <taxon>Synergistia</taxon>
        <taxon>Synergistales</taxon>
        <taxon>Aminobacteriaceae</taxon>
        <taxon>Aminivibrio</taxon>
    </lineage>
</organism>
<feature type="domain" description="ABC3 transporter permease C-terminal" evidence="12">
    <location>
        <begin position="169"/>
        <end position="288"/>
    </location>
</feature>
<feature type="transmembrane region" description="Helical" evidence="11">
    <location>
        <begin position="211"/>
        <end position="239"/>
    </location>
</feature>
<evidence type="ECO:0000256" key="6">
    <source>
        <dbReference type="ARBA" id="ARBA00022692"/>
    </source>
</evidence>
<dbReference type="Proteomes" id="UP000295066">
    <property type="component" value="Unassembled WGS sequence"/>
</dbReference>
<evidence type="ECO:0000256" key="4">
    <source>
        <dbReference type="ARBA" id="ARBA00022475"/>
    </source>
</evidence>
<dbReference type="AlphaFoldDB" id="A0A4R8MKC6"/>
<keyword evidence="15" id="KW-1185">Reference proteome</keyword>
<dbReference type="Pfam" id="PF18075">
    <property type="entry name" value="FtsX_ECD"/>
    <property type="match status" value="1"/>
</dbReference>
<proteinExistence type="inferred from homology"/>
<accession>A0A4R8MKC6</accession>
<dbReference type="RefSeq" id="WP_133955570.1">
    <property type="nucleotide sequence ID" value="NZ_SORI01000001.1"/>
</dbReference>
<dbReference type="InterPro" id="IPR040690">
    <property type="entry name" value="FtsX_ECD"/>
</dbReference>
<gene>
    <name evidence="14" type="ORF">C8D99_101287</name>
</gene>
<dbReference type="EMBL" id="SORI01000001">
    <property type="protein sequence ID" value="TDY65137.1"/>
    <property type="molecule type" value="Genomic_DNA"/>
</dbReference>
<evidence type="ECO:0000256" key="9">
    <source>
        <dbReference type="ARBA" id="ARBA00023306"/>
    </source>
</evidence>
<comment type="caution">
    <text evidence="14">The sequence shown here is derived from an EMBL/GenBank/DDBJ whole genome shotgun (WGS) entry which is preliminary data.</text>
</comment>
<dbReference type="Pfam" id="PF02687">
    <property type="entry name" value="FtsX"/>
    <property type="match status" value="1"/>
</dbReference>
<keyword evidence="6 11" id="KW-0812">Transmembrane</keyword>
<dbReference type="PANTHER" id="PTHR47755:SF1">
    <property type="entry name" value="CELL DIVISION PROTEIN FTSX"/>
    <property type="match status" value="1"/>
</dbReference>
<evidence type="ECO:0000256" key="10">
    <source>
        <dbReference type="PIRNR" id="PIRNR003097"/>
    </source>
</evidence>
<evidence type="ECO:0000313" key="15">
    <source>
        <dbReference type="Proteomes" id="UP000295066"/>
    </source>
</evidence>
<feature type="transmembrane region" description="Helical" evidence="11">
    <location>
        <begin position="21"/>
        <end position="44"/>
    </location>
</feature>
<evidence type="ECO:0000259" key="13">
    <source>
        <dbReference type="Pfam" id="PF18075"/>
    </source>
</evidence>
<evidence type="ECO:0000313" key="14">
    <source>
        <dbReference type="EMBL" id="TDY65137.1"/>
    </source>
</evidence>
<evidence type="ECO:0000256" key="5">
    <source>
        <dbReference type="ARBA" id="ARBA00022618"/>
    </source>
</evidence>
<evidence type="ECO:0000259" key="12">
    <source>
        <dbReference type="Pfam" id="PF02687"/>
    </source>
</evidence>
<sequence>MASFKYALRDTFRLICRHWGLSILTLITAASVLYILGFTALFALNVRHMVSRIEGGLVVQVYMKKGEKPDDVFARVKANPTVTSIRAISPEEALDRLRAKLGNQARAVTLMGENPLPWSLEIQVQRAEHITPLVRDLVVFPSVEEVIYSGKLVERLSTISRASAAVSATILVLAVIISALVIFNTIRIAIYSRKEEIEVMLLIGATKTYISLPFVIQGMFLGAGGALLAVAGLWATYASAVNAVRSTLAFLDIIVNQQVLLQFFLLLFATGATMGWMCSWLAVSRFTSRALRPR</sequence>
<comment type="subcellular location">
    <subcellularLocation>
        <location evidence="1">Cell membrane</location>
        <topology evidence="1">Multi-pass membrane protein</topology>
    </subcellularLocation>
</comment>
<dbReference type="InterPro" id="IPR004513">
    <property type="entry name" value="FtsX"/>
</dbReference>
<feature type="transmembrane region" description="Helical" evidence="11">
    <location>
        <begin position="259"/>
        <end position="283"/>
    </location>
</feature>
<evidence type="ECO:0000256" key="8">
    <source>
        <dbReference type="ARBA" id="ARBA00023136"/>
    </source>
</evidence>
<name>A0A4R8MKC6_9BACT</name>
<comment type="similarity">
    <text evidence="2 10">Belongs to the ABC-4 integral membrane protein family. FtsX subfamily.</text>
</comment>
<keyword evidence="5 10" id="KW-0132">Cell division</keyword>
<dbReference type="PANTHER" id="PTHR47755">
    <property type="entry name" value="CELL DIVISION PROTEIN FTSX"/>
    <property type="match status" value="1"/>
</dbReference>
<dbReference type="GO" id="GO:0005886">
    <property type="term" value="C:plasma membrane"/>
    <property type="evidence" value="ECO:0007669"/>
    <property type="project" value="UniProtKB-SubCell"/>
</dbReference>
<evidence type="ECO:0000256" key="7">
    <source>
        <dbReference type="ARBA" id="ARBA00022989"/>
    </source>
</evidence>
<evidence type="ECO:0000256" key="2">
    <source>
        <dbReference type="ARBA" id="ARBA00007379"/>
    </source>
</evidence>